<keyword evidence="3" id="KW-1185">Reference proteome</keyword>
<feature type="domain" description="SAM-dependent methyltransferase RsmB-F/NOP2-type catalytic core" evidence="1">
    <location>
        <begin position="191"/>
        <end position="283"/>
    </location>
</feature>
<reference evidence="2 3" key="1">
    <citation type="journal article" date="2015" name="Sci. Rep.">
        <title>Genome of the facultative scuticociliatosis pathogen Pseudocohnilembus persalinus provides insight into its virulence through horizontal gene transfer.</title>
        <authorList>
            <person name="Xiong J."/>
            <person name="Wang G."/>
            <person name="Cheng J."/>
            <person name="Tian M."/>
            <person name="Pan X."/>
            <person name="Warren A."/>
            <person name="Jiang C."/>
            <person name="Yuan D."/>
            <person name="Miao W."/>
        </authorList>
    </citation>
    <scope>NUCLEOTIDE SEQUENCE [LARGE SCALE GENOMIC DNA]</scope>
    <source>
        <strain evidence="2">36N120E</strain>
    </source>
</reference>
<dbReference type="InParanoid" id="A0A0V0QVT3"/>
<sequence length="297" mass="34652">MEINKSQKQNNLLELLPQSFEQFLEQNKINKDIFKDIEYLKSLPRYFRLKPEFREKNQQEVIKIIAEQLKCNTSDIKKVEWIDDMYELTGSIKIASCQFYQQGQLYGIDLASATCVMALELQKNNSVLDLCCAPATKLSYIADILRYQQSDINYLNSKQKGYVNIQCNLQNQVQQQDDQNDVKEGQLEVENQKQKLIVGVDISHNRLSVSKNIVNKYQLGEYIELVEQDGTKYNSERLFDRVLVDAECTHDGSVKHLLKFINEQSGNQNQQDIKSKNQKKDILQEKQELEKNIQEQK</sequence>
<dbReference type="PANTHER" id="PTHR22807">
    <property type="entry name" value="NOP2 YEAST -RELATED NOL1/NOP2/FMU SUN DOMAIN-CONTAINING"/>
    <property type="match status" value="1"/>
</dbReference>
<dbReference type="Gene3D" id="3.40.50.150">
    <property type="entry name" value="Vaccinia Virus protein VP39"/>
    <property type="match status" value="1"/>
</dbReference>
<comment type="caution">
    <text evidence="2">The sequence shown here is derived from an EMBL/GenBank/DDBJ whole genome shotgun (WGS) entry which is preliminary data.</text>
</comment>
<dbReference type="SUPFAM" id="SSF53335">
    <property type="entry name" value="S-adenosyl-L-methionine-dependent methyltransferases"/>
    <property type="match status" value="1"/>
</dbReference>
<dbReference type="GO" id="GO:0001510">
    <property type="term" value="P:RNA methylation"/>
    <property type="evidence" value="ECO:0007669"/>
    <property type="project" value="InterPro"/>
</dbReference>
<dbReference type="GO" id="GO:0008173">
    <property type="term" value="F:RNA methyltransferase activity"/>
    <property type="evidence" value="ECO:0007669"/>
    <property type="project" value="InterPro"/>
</dbReference>
<dbReference type="OrthoDB" id="427002at2759"/>
<organism evidence="2 3">
    <name type="scientific">Pseudocohnilembus persalinus</name>
    <name type="common">Ciliate</name>
    <dbReference type="NCBI Taxonomy" id="266149"/>
    <lineage>
        <taxon>Eukaryota</taxon>
        <taxon>Sar</taxon>
        <taxon>Alveolata</taxon>
        <taxon>Ciliophora</taxon>
        <taxon>Intramacronucleata</taxon>
        <taxon>Oligohymenophorea</taxon>
        <taxon>Scuticociliatia</taxon>
        <taxon>Philasterida</taxon>
        <taxon>Pseudocohnilembidae</taxon>
        <taxon>Pseudocohnilembus</taxon>
    </lineage>
</organism>
<dbReference type="Pfam" id="PF01189">
    <property type="entry name" value="Methyltr_RsmB-F"/>
    <property type="match status" value="1"/>
</dbReference>
<accession>A0A0V0QVT3</accession>
<name>A0A0V0QVT3_PSEPJ</name>
<dbReference type="PANTHER" id="PTHR22807:SF16">
    <property type="entry name" value="SAM-DEPENDENT MTASE RSMB_NOP-TYPE DOMAIN-CONTAINING PROTEIN"/>
    <property type="match status" value="1"/>
</dbReference>
<dbReference type="InterPro" id="IPR049560">
    <property type="entry name" value="MeTrfase_RsmB-F_NOP2_cat"/>
</dbReference>
<evidence type="ECO:0000259" key="1">
    <source>
        <dbReference type="Pfam" id="PF01189"/>
    </source>
</evidence>
<evidence type="ECO:0000313" key="3">
    <source>
        <dbReference type="Proteomes" id="UP000054937"/>
    </source>
</evidence>
<dbReference type="InterPro" id="IPR029063">
    <property type="entry name" value="SAM-dependent_MTases_sf"/>
</dbReference>
<dbReference type="InterPro" id="IPR023267">
    <property type="entry name" value="RCMT"/>
</dbReference>
<dbReference type="EMBL" id="LDAU01000102">
    <property type="protein sequence ID" value="KRX05989.1"/>
    <property type="molecule type" value="Genomic_DNA"/>
</dbReference>
<dbReference type="Proteomes" id="UP000054937">
    <property type="component" value="Unassembled WGS sequence"/>
</dbReference>
<dbReference type="AlphaFoldDB" id="A0A0V0QVT3"/>
<evidence type="ECO:0000313" key="2">
    <source>
        <dbReference type="EMBL" id="KRX05989.1"/>
    </source>
</evidence>
<gene>
    <name evidence="2" type="ORF">PPERSA_01067</name>
</gene>
<proteinExistence type="predicted"/>
<protein>
    <recommendedName>
        <fullName evidence="1">SAM-dependent methyltransferase RsmB-F/NOP2-type catalytic core domain-containing protein</fullName>
    </recommendedName>
</protein>